<dbReference type="EMBL" id="JAINUF010000012">
    <property type="protein sequence ID" value="KAJ8346188.1"/>
    <property type="molecule type" value="Genomic_DNA"/>
</dbReference>
<accession>A0A9Q1EW84</accession>
<dbReference type="Proteomes" id="UP001152622">
    <property type="component" value="Chromosome 12"/>
</dbReference>
<name>A0A9Q1EW84_SYNKA</name>
<evidence type="ECO:0000313" key="1">
    <source>
        <dbReference type="EMBL" id="KAJ8346188.1"/>
    </source>
</evidence>
<evidence type="ECO:0000313" key="2">
    <source>
        <dbReference type="Proteomes" id="UP001152622"/>
    </source>
</evidence>
<keyword evidence="2" id="KW-1185">Reference proteome</keyword>
<organism evidence="1 2">
    <name type="scientific">Synaphobranchus kaupii</name>
    <name type="common">Kaup's arrowtooth eel</name>
    <dbReference type="NCBI Taxonomy" id="118154"/>
    <lineage>
        <taxon>Eukaryota</taxon>
        <taxon>Metazoa</taxon>
        <taxon>Chordata</taxon>
        <taxon>Craniata</taxon>
        <taxon>Vertebrata</taxon>
        <taxon>Euteleostomi</taxon>
        <taxon>Actinopterygii</taxon>
        <taxon>Neopterygii</taxon>
        <taxon>Teleostei</taxon>
        <taxon>Anguilliformes</taxon>
        <taxon>Synaphobranchidae</taxon>
        <taxon>Synaphobranchus</taxon>
    </lineage>
</organism>
<dbReference type="AlphaFoldDB" id="A0A9Q1EW84"/>
<sequence>MLRTDEFGRFASELRQAACSARGFPEPHVLGSEPWAAYCHPYSAGDQLMAGCGGENSQGLQEGFILW</sequence>
<proteinExistence type="predicted"/>
<comment type="caution">
    <text evidence="1">The sequence shown here is derived from an EMBL/GenBank/DDBJ whole genome shotgun (WGS) entry which is preliminary data.</text>
</comment>
<gene>
    <name evidence="1" type="ORF">SKAU_G00303810</name>
</gene>
<protein>
    <submittedName>
        <fullName evidence="1">Uncharacterized protein</fullName>
    </submittedName>
</protein>
<reference evidence="1" key="1">
    <citation type="journal article" date="2023" name="Science">
        <title>Genome structures resolve the early diversification of teleost fishes.</title>
        <authorList>
            <person name="Parey E."/>
            <person name="Louis A."/>
            <person name="Montfort J."/>
            <person name="Bouchez O."/>
            <person name="Roques C."/>
            <person name="Iampietro C."/>
            <person name="Lluch J."/>
            <person name="Castinel A."/>
            <person name="Donnadieu C."/>
            <person name="Desvignes T."/>
            <person name="Floi Bucao C."/>
            <person name="Jouanno E."/>
            <person name="Wen M."/>
            <person name="Mejri S."/>
            <person name="Dirks R."/>
            <person name="Jansen H."/>
            <person name="Henkel C."/>
            <person name="Chen W.J."/>
            <person name="Zahm M."/>
            <person name="Cabau C."/>
            <person name="Klopp C."/>
            <person name="Thompson A.W."/>
            <person name="Robinson-Rechavi M."/>
            <person name="Braasch I."/>
            <person name="Lecointre G."/>
            <person name="Bobe J."/>
            <person name="Postlethwait J.H."/>
            <person name="Berthelot C."/>
            <person name="Roest Crollius H."/>
            <person name="Guiguen Y."/>
        </authorList>
    </citation>
    <scope>NUCLEOTIDE SEQUENCE</scope>
    <source>
        <strain evidence="1">WJC10195</strain>
    </source>
</reference>